<evidence type="ECO:0000313" key="3">
    <source>
        <dbReference type="Proteomes" id="UP001500540"/>
    </source>
</evidence>
<feature type="compositionally biased region" description="Basic and acidic residues" evidence="1">
    <location>
        <begin position="13"/>
        <end position="28"/>
    </location>
</feature>
<protein>
    <submittedName>
        <fullName evidence="2">Uncharacterized protein</fullName>
    </submittedName>
</protein>
<name>A0ABP7GNC4_9MICO</name>
<accession>A0ABP7GNC4</accession>
<organism evidence="2 3">
    <name type="scientific">Microbacterium kribbense</name>
    <dbReference type="NCBI Taxonomy" id="433645"/>
    <lineage>
        <taxon>Bacteria</taxon>
        <taxon>Bacillati</taxon>
        <taxon>Actinomycetota</taxon>
        <taxon>Actinomycetes</taxon>
        <taxon>Micrococcales</taxon>
        <taxon>Microbacteriaceae</taxon>
        <taxon>Microbacterium</taxon>
    </lineage>
</organism>
<feature type="region of interest" description="Disordered" evidence="1">
    <location>
        <begin position="1"/>
        <end position="28"/>
    </location>
</feature>
<evidence type="ECO:0000313" key="2">
    <source>
        <dbReference type="EMBL" id="GAA3767394.1"/>
    </source>
</evidence>
<evidence type="ECO:0000256" key="1">
    <source>
        <dbReference type="SAM" id="MobiDB-lite"/>
    </source>
</evidence>
<gene>
    <name evidence="2" type="ORF">GCM10022240_19720</name>
</gene>
<keyword evidence="3" id="KW-1185">Reference proteome</keyword>
<reference evidence="3" key="1">
    <citation type="journal article" date="2019" name="Int. J. Syst. Evol. Microbiol.">
        <title>The Global Catalogue of Microorganisms (GCM) 10K type strain sequencing project: providing services to taxonomists for standard genome sequencing and annotation.</title>
        <authorList>
            <consortium name="The Broad Institute Genomics Platform"/>
            <consortium name="The Broad Institute Genome Sequencing Center for Infectious Disease"/>
            <person name="Wu L."/>
            <person name="Ma J."/>
        </authorList>
    </citation>
    <scope>NUCLEOTIDE SEQUENCE [LARGE SCALE GENOMIC DNA]</scope>
    <source>
        <strain evidence="3">JCM 16950</strain>
    </source>
</reference>
<dbReference type="Proteomes" id="UP001500540">
    <property type="component" value="Unassembled WGS sequence"/>
</dbReference>
<proteinExistence type="predicted"/>
<sequence length="131" mass="14515">MDLLHNYSKQSRRLHDPRDLSSRADMSRRLSASDAVLKRRARQLRVEEVNALIANYRDSGSVVAAANALGITRQTAAKHLAAAGIATVRRMTEADLAAAAWVYGEMKHGPLRWRAARDADRPDRCQRAVPG</sequence>
<comment type="caution">
    <text evidence="2">The sequence shown here is derived from an EMBL/GenBank/DDBJ whole genome shotgun (WGS) entry which is preliminary data.</text>
</comment>
<dbReference type="EMBL" id="BAABAF010000007">
    <property type="protein sequence ID" value="GAA3767394.1"/>
    <property type="molecule type" value="Genomic_DNA"/>
</dbReference>